<dbReference type="Gene3D" id="2.80.10.50">
    <property type="match status" value="1"/>
</dbReference>
<evidence type="ECO:0000313" key="1">
    <source>
        <dbReference type="EMBL" id="KAJ7039978.1"/>
    </source>
</evidence>
<name>A0AAD6T8Y1_9AGAR</name>
<dbReference type="SUPFAM" id="SSF50370">
    <property type="entry name" value="Ricin B-like lectins"/>
    <property type="match status" value="1"/>
</dbReference>
<dbReference type="EMBL" id="JARJCM010000024">
    <property type="protein sequence ID" value="KAJ7039978.1"/>
    <property type="molecule type" value="Genomic_DNA"/>
</dbReference>
<organism evidence="1 2">
    <name type="scientific">Mycena alexandri</name>
    <dbReference type="NCBI Taxonomy" id="1745969"/>
    <lineage>
        <taxon>Eukaryota</taxon>
        <taxon>Fungi</taxon>
        <taxon>Dikarya</taxon>
        <taxon>Basidiomycota</taxon>
        <taxon>Agaricomycotina</taxon>
        <taxon>Agaricomycetes</taxon>
        <taxon>Agaricomycetidae</taxon>
        <taxon>Agaricales</taxon>
        <taxon>Marasmiineae</taxon>
        <taxon>Mycenaceae</taxon>
        <taxon>Mycena</taxon>
    </lineage>
</organism>
<dbReference type="InterPro" id="IPR035992">
    <property type="entry name" value="Ricin_B-like_lectins"/>
</dbReference>
<keyword evidence="2" id="KW-1185">Reference proteome</keyword>
<dbReference type="AlphaFoldDB" id="A0AAD6T8Y1"/>
<gene>
    <name evidence="1" type="ORF">C8F04DRAFT_1084370</name>
</gene>
<sequence length="191" mass="21176">MTQVPNDAAKFLKDYFPDGTLCRFVNRRTGTLLDVRPNLDVVNDEIPQVVCNQESAGVQYWIITPFGDGQAIVPVPKDGSSKIRYLTPSSVSDNLAVTISPFPVSWIIFPTTACPKFSGSPLVVPTVPLGQYAEWTCQICWPHFKNTEPKVLDLLNPNLDPNSKVTIYTHGAGANLDRQFWRVQFIRGPAA</sequence>
<dbReference type="Proteomes" id="UP001218188">
    <property type="component" value="Unassembled WGS sequence"/>
</dbReference>
<proteinExistence type="predicted"/>
<evidence type="ECO:0000313" key="2">
    <source>
        <dbReference type="Proteomes" id="UP001218188"/>
    </source>
</evidence>
<protein>
    <submittedName>
        <fullName evidence="1">Uncharacterized protein</fullName>
    </submittedName>
</protein>
<accession>A0AAD6T8Y1</accession>
<comment type="caution">
    <text evidence="1">The sequence shown here is derived from an EMBL/GenBank/DDBJ whole genome shotgun (WGS) entry which is preliminary data.</text>
</comment>
<reference evidence="1" key="1">
    <citation type="submission" date="2023-03" db="EMBL/GenBank/DDBJ databases">
        <title>Massive genome expansion in bonnet fungi (Mycena s.s.) driven by repeated elements and novel gene families across ecological guilds.</title>
        <authorList>
            <consortium name="Lawrence Berkeley National Laboratory"/>
            <person name="Harder C.B."/>
            <person name="Miyauchi S."/>
            <person name="Viragh M."/>
            <person name="Kuo A."/>
            <person name="Thoen E."/>
            <person name="Andreopoulos B."/>
            <person name="Lu D."/>
            <person name="Skrede I."/>
            <person name="Drula E."/>
            <person name="Henrissat B."/>
            <person name="Morin E."/>
            <person name="Kohler A."/>
            <person name="Barry K."/>
            <person name="LaButti K."/>
            <person name="Morin E."/>
            <person name="Salamov A."/>
            <person name="Lipzen A."/>
            <person name="Mereny Z."/>
            <person name="Hegedus B."/>
            <person name="Baldrian P."/>
            <person name="Stursova M."/>
            <person name="Weitz H."/>
            <person name="Taylor A."/>
            <person name="Grigoriev I.V."/>
            <person name="Nagy L.G."/>
            <person name="Martin F."/>
            <person name="Kauserud H."/>
        </authorList>
    </citation>
    <scope>NUCLEOTIDE SEQUENCE</scope>
    <source>
        <strain evidence="1">CBHHK200</strain>
    </source>
</reference>